<dbReference type="EMBL" id="AP025591">
    <property type="protein sequence ID" value="BDG04685.1"/>
    <property type="molecule type" value="Genomic_DNA"/>
</dbReference>
<dbReference type="CDD" id="cd02955">
    <property type="entry name" value="SSP411"/>
    <property type="match status" value="1"/>
</dbReference>
<evidence type="ECO:0000313" key="3">
    <source>
        <dbReference type="Proteomes" id="UP001162891"/>
    </source>
</evidence>
<dbReference type="Gene3D" id="3.40.30.10">
    <property type="entry name" value="Glutaredoxin"/>
    <property type="match status" value="1"/>
</dbReference>
<reference evidence="3" key="1">
    <citation type="journal article" date="2022" name="Int. J. Syst. Evol. Microbiol.">
        <title>Anaeromyxobacter oryzae sp. nov., Anaeromyxobacter diazotrophicus sp. nov. and Anaeromyxobacter paludicola sp. nov., isolated from paddy soils.</title>
        <authorList>
            <person name="Itoh H."/>
            <person name="Xu Z."/>
            <person name="Mise K."/>
            <person name="Masuda Y."/>
            <person name="Ushijima N."/>
            <person name="Hayakawa C."/>
            <person name="Shiratori Y."/>
            <person name="Senoo K."/>
        </authorList>
    </citation>
    <scope>NUCLEOTIDE SEQUENCE [LARGE SCALE GENOMIC DNA]</scope>
    <source>
        <strain evidence="3">Red232</strain>
    </source>
</reference>
<dbReference type="PIRSF" id="PIRSF006402">
    <property type="entry name" value="UCP006402_thioredoxin"/>
    <property type="match status" value="1"/>
</dbReference>
<dbReference type="InterPro" id="IPR004879">
    <property type="entry name" value="Ssp411-like_TRX"/>
</dbReference>
<feature type="domain" description="Spermatogenesis-associated protein 20-like TRX" evidence="1">
    <location>
        <begin position="45"/>
        <end position="207"/>
    </location>
</feature>
<dbReference type="InterPro" id="IPR008928">
    <property type="entry name" value="6-hairpin_glycosidase_sf"/>
</dbReference>
<dbReference type="SUPFAM" id="SSF48208">
    <property type="entry name" value="Six-hairpin glycosidases"/>
    <property type="match status" value="1"/>
</dbReference>
<dbReference type="PANTHER" id="PTHR42899:SF1">
    <property type="entry name" value="SPERMATOGENESIS-ASSOCIATED PROTEIN 20"/>
    <property type="match status" value="1"/>
</dbReference>
<dbReference type="InterPro" id="IPR012341">
    <property type="entry name" value="6hp_glycosidase-like_sf"/>
</dbReference>
<accession>A0ABM7WYX0</accession>
<dbReference type="Pfam" id="PF03190">
    <property type="entry name" value="Thioredox_DsbH"/>
    <property type="match status" value="1"/>
</dbReference>
<dbReference type="InterPro" id="IPR036249">
    <property type="entry name" value="Thioredoxin-like_sf"/>
</dbReference>
<protein>
    <submittedName>
        <fullName evidence="2">Thioredoxin domain-containing protein</fullName>
    </submittedName>
</protein>
<evidence type="ECO:0000259" key="1">
    <source>
        <dbReference type="Pfam" id="PF03190"/>
    </source>
</evidence>
<evidence type="ECO:0000313" key="2">
    <source>
        <dbReference type="EMBL" id="BDG04685.1"/>
    </source>
</evidence>
<keyword evidence="3" id="KW-1185">Reference proteome</keyword>
<dbReference type="Proteomes" id="UP001162891">
    <property type="component" value="Chromosome"/>
</dbReference>
<dbReference type="RefSeq" id="WP_248353141.1">
    <property type="nucleotide sequence ID" value="NZ_AP025591.1"/>
</dbReference>
<dbReference type="Gene3D" id="1.50.10.10">
    <property type="match status" value="2"/>
</dbReference>
<proteinExistence type="predicted"/>
<gene>
    <name evidence="2" type="ORF">AMOR_36810</name>
</gene>
<sequence length="724" mass="79635">MVEALPGAGPFPEVLARRLAEAVAARSRAQAPRTHHLVDGRPRYTNRLALERSPYLLQHAHNPVSWYPWGDEAFEEARRRGKPVFLSVGYSTCHWCHVMERESFEDEEIARVLNERYVAIKVDREERPDVDAIYMTAVQLLTGGGGWPMSVWLTPDREPFFGGTYFPPRDGVRGATRGFLGILEEVADVYARDRPRISAATGSLVSAVRTALASHGAAADEPPGPGPIEEAVALFRRTFDETHGGVRRAPKFPSNLPVRLLLRYHRRTGDPEPLHMALLTLEKMAAGGIHDQVGGGFHRYSTDAAWLVPHFEKMLYDNALLAVAYAEAWQVTGRRDLARVVRGTLDYLVREMTSPEGGLWSATDADSEGEEGRFFVWEERELRDALGPDADRFAAFHGVTPEGNFEGRNILWVPRPDEGEWEALAPAREKLYALRARRVPPLRDEKVLAGWNGLAISALAFGGRVLGERRYVEAAARAADFVLGRMVKDGRLQRTWVAGEAAVPAFLEDHAFVAQGLLELFEATFEPRWLAAAVDLSDRLERLFGDPEGGGWFTTAADHERLLAREKPTHDGAEPSGASVAVLNALRLDAFTTEPRWRRAADAALRHYHAALEAQPAALTELLLALDFATDSVREVVLLWPDGAPAPEPFLDVLRRTFLPSRALAGAAEGDAAARLGAVASIAAGKTTAGGRPTAYVCERGACRLPAIAPEKLAAQIAPVRPYR</sequence>
<name>A0ABM7WYX0_9BACT</name>
<organism evidence="2 3">
    <name type="scientific">Anaeromyxobacter oryzae</name>
    <dbReference type="NCBI Taxonomy" id="2918170"/>
    <lineage>
        <taxon>Bacteria</taxon>
        <taxon>Pseudomonadati</taxon>
        <taxon>Myxococcota</taxon>
        <taxon>Myxococcia</taxon>
        <taxon>Myxococcales</taxon>
        <taxon>Cystobacterineae</taxon>
        <taxon>Anaeromyxobacteraceae</taxon>
        <taxon>Anaeromyxobacter</taxon>
    </lineage>
</organism>
<dbReference type="InterPro" id="IPR024705">
    <property type="entry name" value="Ssp411"/>
</dbReference>
<dbReference type="PANTHER" id="PTHR42899">
    <property type="entry name" value="SPERMATOGENESIS-ASSOCIATED PROTEIN 20"/>
    <property type="match status" value="1"/>
</dbReference>
<dbReference type="SUPFAM" id="SSF52833">
    <property type="entry name" value="Thioredoxin-like"/>
    <property type="match status" value="1"/>
</dbReference>